<organism evidence="1 2">
    <name type="scientific">Streptomyces litmocidini</name>
    <dbReference type="NCBI Taxonomy" id="67318"/>
    <lineage>
        <taxon>Bacteria</taxon>
        <taxon>Bacillati</taxon>
        <taxon>Actinomycetota</taxon>
        <taxon>Actinomycetes</taxon>
        <taxon>Kitasatosporales</taxon>
        <taxon>Streptomycetaceae</taxon>
        <taxon>Streptomyces</taxon>
    </lineage>
</organism>
<comment type="caution">
    <text evidence="1">The sequence shown here is derived from an EMBL/GenBank/DDBJ whole genome shotgun (WGS) entry which is preliminary data.</text>
</comment>
<keyword evidence="2" id="KW-1185">Reference proteome</keyword>
<dbReference type="Proteomes" id="UP001611339">
    <property type="component" value="Unassembled WGS sequence"/>
</dbReference>
<gene>
    <name evidence="1" type="ORF">ACH407_29335</name>
</gene>
<sequence length="97" mass="10891">MRRATPLAGALPRHLDEDGFRAVADGAGADLFGWLRALPFVDVLGGRARYHEVVRAPMLRLQRTTSADRRRAAHERLARCHTARREAGSRGLTRHLR</sequence>
<evidence type="ECO:0000313" key="2">
    <source>
        <dbReference type="Proteomes" id="UP001611339"/>
    </source>
</evidence>
<evidence type="ECO:0000313" key="1">
    <source>
        <dbReference type="EMBL" id="MFI1717644.1"/>
    </source>
</evidence>
<reference evidence="1 2" key="1">
    <citation type="submission" date="2024-10" db="EMBL/GenBank/DDBJ databases">
        <title>The Natural Products Discovery Center: Release of the First 8490 Sequenced Strains for Exploring Actinobacteria Biosynthetic Diversity.</title>
        <authorList>
            <person name="Kalkreuter E."/>
            <person name="Kautsar S.A."/>
            <person name="Yang D."/>
            <person name="Bader C.D."/>
            <person name="Teijaro C.N."/>
            <person name="Fluegel L."/>
            <person name="Davis C.M."/>
            <person name="Simpson J.R."/>
            <person name="Lauterbach L."/>
            <person name="Steele A.D."/>
            <person name="Gui C."/>
            <person name="Meng S."/>
            <person name="Li G."/>
            <person name="Viehrig K."/>
            <person name="Ye F."/>
            <person name="Su P."/>
            <person name="Kiefer A.F."/>
            <person name="Nichols A."/>
            <person name="Cepeda A.J."/>
            <person name="Yan W."/>
            <person name="Fan B."/>
            <person name="Jiang Y."/>
            <person name="Adhikari A."/>
            <person name="Zheng C.-J."/>
            <person name="Schuster L."/>
            <person name="Cowan T.M."/>
            <person name="Smanski M.J."/>
            <person name="Chevrette M.G."/>
            <person name="De Carvalho L.P.S."/>
            <person name="Shen B."/>
        </authorList>
    </citation>
    <scope>NUCLEOTIDE SEQUENCE [LARGE SCALE GENOMIC DNA]</scope>
    <source>
        <strain evidence="1 2">NPDC020602</strain>
    </source>
</reference>
<dbReference type="RefSeq" id="WP_398712073.1">
    <property type="nucleotide sequence ID" value="NZ_JBIRUI010000015.1"/>
</dbReference>
<dbReference type="EMBL" id="JBIRUI010000015">
    <property type="protein sequence ID" value="MFI1717644.1"/>
    <property type="molecule type" value="Genomic_DNA"/>
</dbReference>
<name>A0ABW7UFQ1_9ACTN</name>
<accession>A0ABW7UFQ1</accession>
<proteinExistence type="predicted"/>
<protein>
    <submittedName>
        <fullName evidence="1">Uncharacterized protein</fullName>
    </submittedName>
</protein>